<accession>B4RBU8</accession>
<feature type="transmembrane region" description="Helical" evidence="2">
    <location>
        <begin position="115"/>
        <end position="143"/>
    </location>
</feature>
<dbReference type="RefSeq" id="WP_012522287.1">
    <property type="nucleotide sequence ID" value="NC_011144.1"/>
</dbReference>
<keyword evidence="1" id="KW-0620">Polyamine biosynthesis</keyword>
<feature type="transmembrane region" description="Helical" evidence="2">
    <location>
        <begin position="345"/>
        <end position="368"/>
    </location>
</feature>
<dbReference type="NCBIfam" id="NF037959">
    <property type="entry name" value="MFS_SpdSyn"/>
    <property type="match status" value="1"/>
</dbReference>
<feature type="transmembrane region" description="Helical" evidence="2">
    <location>
        <begin position="231"/>
        <end position="253"/>
    </location>
</feature>
<sequence length="761" mass="81617">MTTLAAGTRRAYAPPALFAVTTFSSAALVFLVQPMVAKLVLPLLGGSPSVWNTSMAFFQLALLVGYFYAHALQRIASVGRQVVVHCAALLVAAAALPLRVNEWVGAPSSEHPNLWLLAVLALSIGAPFAILSATAPLVQAWYARTVGQAEGKEPYVLYAASNLGSLLALLAYPLVVEPAFSLWGQRYGWSAGYLGFLLLMATLGLLVTRVRAAAPAAPPRAVAPASWSDRLAWIGLAAIPASLMLGVTTHITTDVASAPFLWVLPLALYLLTFIIAFQARPAISPALTLVLQAAAVAACAALLPFRSTFFALQFGVHLIAFFLTALMCHQRLVARRPDPAHLTEFYLCLSIGGVVGGAFNAFVAPVVFTNVWEYPLVLALSCLARPWGRLDKVPPGQWVLLVVGVLAAAATPVAVTFAQGNLSTASVVGAFDQSELFDLGMKTLLILAVICAFLVRRRALFFFLVIGVLSFAAEAAADRTDVRQSWRSFFGVMRQSQTYVSSLGGEVKMLAHGTTLHGAQALNPAYRCNPLVYYTPRTPIGQVFTGLQGARAAMRIGAVGLGTGSVAAYARAGDHLTFFEIDPLVVRVSSDPAHFSYTTECAKGRVDYVIGDARLTLSRQPPATFDLLLIDAFSSDAVPAHLLTVEAVQTYLERLTPDGVLILHLSNRNLDLMGPAQAVARAAGGYALAQNYRPDEDPQGSWESAEDVVIVAKNRAALAAFEADPRWTRANPFLARPWRDDYTNLAGALYANLKTRWTWLP</sequence>
<dbReference type="SUPFAM" id="SSF53335">
    <property type="entry name" value="S-adenosyl-L-methionine-dependent methyltransferases"/>
    <property type="match status" value="1"/>
</dbReference>
<dbReference type="Proteomes" id="UP000001868">
    <property type="component" value="Chromosome"/>
</dbReference>
<reference evidence="3 4" key="1">
    <citation type="journal article" date="2008" name="BMC Genomics">
        <title>Complete genome of Phenylobacterium zucineum - a novel facultative intracellular bacterium isolated from human erythroleukemia cell line K562.</title>
        <authorList>
            <person name="Luo Y."/>
            <person name="Xu X."/>
            <person name="Ding Z."/>
            <person name="Liu Z."/>
            <person name="Zhang B."/>
            <person name="Yan Z."/>
            <person name="Sun J."/>
            <person name="Hu S."/>
            <person name="Hu X."/>
        </authorList>
    </citation>
    <scope>NUCLEOTIDE SEQUENCE [LARGE SCALE GENOMIC DNA]</scope>
    <source>
        <strain evidence="3 4">HLK1</strain>
    </source>
</reference>
<feature type="transmembrane region" description="Helical" evidence="2">
    <location>
        <begin position="259"/>
        <end position="279"/>
    </location>
</feature>
<feature type="transmembrane region" description="Helical" evidence="2">
    <location>
        <begin position="51"/>
        <end position="70"/>
    </location>
</feature>
<dbReference type="HOGENOM" id="CLU_021206_0_0_5"/>
<dbReference type="Gene3D" id="3.40.50.150">
    <property type="entry name" value="Vaccinia Virus protein VP39"/>
    <property type="match status" value="1"/>
</dbReference>
<dbReference type="PANTHER" id="PTHR43317:SF1">
    <property type="entry name" value="THERMOSPERMINE SYNTHASE ACAULIS5"/>
    <property type="match status" value="1"/>
</dbReference>
<dbReference type="AlphaFoldDB" id="B4RBU8"/>
<dbReference type="InterPro" id="IPR029063">
    <property type="entry name" value="SAM-dependent_MTases_sf"/>
</dbReference>
<keyword evidence="2" id="KW-0472">Membrane</keyword>
<dbReference type="GO" id="GO:0006596">
    <property type="term" value="P:polyamine biosynthetic process"/>
    <property type="evidence" value="ECO:0007669"/>
    <property type="project" value="UniProtKB-KW"/>
</dbReference>
<dbReference type="OrthoDB" id="9761985at2"/>
<keyword evidence="2" id="KW-1133">Transmembrane helix</keyword>
<gene>
    <name evidence="3" type="ordered locus">PHZ_c1734</name>
</gene>
<feature type="transmembrane region" description="Helical" evidence="2">
    <location>
        <begin position="461"/>
        <end position="477"/>
    </location>
</feature>
<feature type="transmembrane region" description="Helical" evidence="2">
    <location>
        <begin position="311"/>
        <end position="333"/>
    </location>
</feature>
<feature type="transmembrane region" description="Helical" evidence="2">
    <location>
        <begin position="286"/>
        <end position="305"/>
    </location>
</feature>
<keyword evidence="4" id="KW-1185">Reference proteome</keyword>
<dbReference type="EMBL" id="CP000747">
    <property type="protein sequence ID" value="ACG78145.1"/>
    <property type="molecule type" value="Genomic_DNA"/>
</dbReference>
<dbReference type="KEGG" id="pzu:PHZ_c1734"/>
<organism evidence="3 4">
    <name type="scientific">Phenylobacterium zucineum (strain HLK1)</name>
    <dbReference type="NCBI Taxonomy" id="450851"/>
    <lineage>
        <taxon>Bacteria</taxon>
        <taxon>Pseudomonadati</taxon>
        <taxon>Pseudomonadota</taxon>
        <taxon>Alphaproteobacteria</taxon>
        <taxon>Caulobacterales</taxon>
        <taxon>Caulobacteraceae</taxon>
        <taxon>Phenylobacterium</taxon>
    </lineage>
</organism>
<evidence type="ECO:0000256" key="1">
    <source>
        <dbReference type="ARBA" id="ARBA00023115"/>
    </source>
</evidence>
<feature type="transmembrane region" description="Helical" evidence="2">
    <location>
        <begin position="155"/>
        <end position="175"/>
    </location>
</feature>
<feature type="transmembrane region" description="Helical" evidence="2">
    <location>
        <begin position="12"/>
        <end position="31"/>
    </location>
</feature>
<keyword evidence="2" id="KW-0812">Transmembrane</keyword>
<evidence type="ECO:0000256" key="2">
    <source>
        <dbReference type="SAM" id="Phobius"/>
    </source>
</evidence>
<dbReference type="STRING" id="450851.PHZ_c1734"/>
<feature type="transmembrane region" description="Helical" evidence="2">
    <location>
        <begin position="398"/>
        <end position="418"/>
    </location>
</feature>
<dbReference type="eggNOG" id="COG4122">
    <property type="taxonomic scope" value="Bacteria"/>
</dbReference>
<feature type="transmembrane region" description="Helical" evidence="2">
    <location>
        <begin position="82"/>
        <end position="100"/>
    </location>
</feature>
<feature type="transmembrane region" description="Helical" evidence="2">
    <location>
        <begin position="187"/>
        <end position="210"/>
    </location>
</feature>
<proteinExistence type="predicted"/>
<name>B4RBU8_PHEZH</name>
<protein>
    <submittedName>
        <fullName evidence="3">Putative spermine/spermidine synthase protein</fullName>
    </submittedName>
</protein>
<evidence type="ECO:0000313" key="3">
    <source>
        <dbReference type="EMBL" id="ACG78145.1"/>
    </source>
</evidence>
<dbReference type="PANTHER" id="PTHR43317">
    <property type="entry name" value="THERMOSPERMINE SYNTHASE ACAULIS5"/>
    <property type="match status" value="1"/>
</dbReference>
<evidence type="ECO:0000313" key="4">
    <source>
        <dbReference type="Proteomes" id="UP000001868"/>
    </source>
</evidence>